<evidence type="ECO:0000259" key="4">
    <source>
        <dbReference type="PROSITE" id="PS50932"/>
    </source>
</evidence>
<dbReference type="Proteomes" id="UP000531216">
    <property type="component" value="Unassembled WGS sequence"/>
</dbReference>
<dbReference type="RefSeq" id="WP_244546047.1">
    <property type="nucleotide sequence ID" value="NZ_FOOA01000015.1"/>
</dbReference>
<dbReference type="SUPFAM" id="SSF47413">
    <property type="entry name" value="lambda repressor-like DNA-binding domains"/>
    <property type="match status" value="1"/>
</dbReference>
<evidence type="ECO:0000256" key="1">
    <source>
        <dbReference type="ARBA" id="ARBA00023015"/>
    </source>
</evidence>
<gene>
    <name evidence="5" type="ORF">GGR05_003792</name>
</gene>
<dbReference type="AlphaFoldDB" id="A0A7W6BWH2"/>
<dbReference type="CDD" id="cd01392">
    <property type="entry name" value="HTH_LacI"/>
    <property type="match status" value="1"/>
</dbReference>
<evidence type="ECO:0000313" key="5">
    <source>
        <dbReference type="EMBL" id="MBB3937625.1"/>
    </source>
</evidence>
<dbReference type="SMART" id="SM00354">
    <property type="entry name" value="HTH_LACI"/>
    <property type="match status" value="1"/>
</dbReference>
<dbReference type="PANTHER" id="PTHR30146">
    <property type="entry name" value="LACI-RELATED TRANSCRIPTIONAL REPRESSOR"/>
    <property type="match status" value="1"/>
</dbReference>
<evidence type="ECO:0000256" key="2">
    <source>
        <dbReference type="ARBA" id="ARBA00023125"/>
    </source>
</evidence>
<dbReference type="Gene3D" id="1.10.260.40">
    <property type="entry name" value="lambda repressor-like DNA-binding domains"/>
    <property type="match status" value="1"/>
</dbReference>
<feature type="domain" description="HTH lacI-type" evidence="4">
    <location>
        <begin position="12"/>
        <end position="67"/>
    </location>
</feature>
<dbReference type="PANTHER" id="PTHR30146:SF109">
    <property type="entry name" value="HTH-TYPE TRANSCRIPTIONAL REGULATOR GALS"/>
    <property type="match status" value="1"/>
</dbReference>
<dbReference type="InterPro" id="IPR028082">
    <property type="entry name" value="Peripla_BP_I"/>
</dbReference>
<dbReference type="InterPro" id="IPR046335">
    <property type="entry name" value="LacI/GalR-like_sensor"/>
</dbReference>
<reference evidence="5 6" key="1">
    <citation type="submission" date="2020-08" db="EMBL/GenBank/DDBJ databases">
        <title>Genomic Encyclopedia of Type Strains, Phase IV (KMG-IV): sequencing the most valuable type-strain genomes for metagenomic binning, comparative biology and taxonomic classification.</title>
        <authorList>
            <person name="Goeker M."/>
        </authorList>
    </citation>
    <scope>NUCLEOTIDE SEQUENCE [LARGE SCALE GENOMIC DNA]</scope>
    <source>
        <strain evidence="5 6">DSM 25024</strain>
    </source>
</reference>
<dbReference type="Pfam" id="PF13377">
    <property type="entry name" value="Peripla_BP_3"/>
    <property type="match status" value="1"/>
</dbReference>
<dbReference type="SUPFAM" id="SSF53822">
    <property type="entry name" value="Periplasmic binding protein-like I"/>
    <property type="match status" value="1"/>
</dbReference>
<keyword evidence="1" id="KW-0805">Transcription regulation</keyword>
<dbReference type="Pfam" id="PF00356">
    <property type="entry name" value="LacI"/>
    <property type="match status" value="1"/>
</dbReference>
<evidence type="ECO:0000313" key="6">
    <source>
        <dbReference type="Proteomes" id="UP000531216"/>
    </source>
</evidence>
<protein>
    <submittedName>
        <fullName evidence="5">DNA-binding LacI/PurR family transcriptional regulator</fullName>
    </submittedName>
</protein>
<organism evidence="5 6">
    <name type="scientific">Aureimonas phyllosphaerae</name>
    <dbReference type="NCBI Taxonomy" id="1166078"/>
    <lineage>
        <taxon>Bacteria</taxon>
        <taxon>Pseudomonadati</taxon>
        <taxon>Pseudomonadota</taxon>
        <taxon>Alphaproteobacteria</taxon>
        <taxon>Hyphomicrobiales</taxon>
        <taxon>Aurantimonadaceae</taxon>
        <taxon>Aureimonas</taxon>
    </lineage>
</organism>
<accession>A0A7W6BWH2</accession>
<dbReference type="Gene3D" id="3.40.50.2300">
    <property type="match status" value="2"/>
</dbReference>
<sequence>MSDTTDHKTGRPTLADVAALAEVSRAVVSRALSPSPRPVSADKRERVLRAAEALGYRPNPLARSLTTKRTNLVAVVVNHIHDLSDLDLFDRLLGEIQAIGKQVLLLKVGSVDRVEAFLREGVAHHVDAALVWSDFADAATVRRMFRSDLVVMMNGCHDALSPAVVPDEAVGIREAVADAAAKGVHSAALVTGRASSAIEGERVASYRAAFEAEGIALAAVLQGDYSYASGRAAAAAFQHEATPDAVFCTSDAMAMGVLDACRRFFPDDRPSRFRLYGFDNLSITDHDAYPISSIGFDKAGFVEHIVRFVVHPETFVPGSPPVGVPTRFFPRATG</sequence>
<name>A0A7W6BWH2_9HYPH</name>
<comment type="caution">
    <text evidence="5">The sequence shown here is derived from an EMBL/GenBank/DDBJ whole genome shotgun (WGS) entry which is preliminary data.</text>
</comment>
<keyword evidence="2 5" id="KW-0238">DNA-binding</keyword>
<dbReference type="PROSITE" id="PS50932">
    <property type="entry name" value="HTH_LACI_2"/>
    <property type="match status" value="1"/>
</dbReference>
<dbReference type="GO" id="GO:0000976">
    <property type="term" value="F:transcription cis-regulatory region binding"/>
    <property type="evidence" value="ECO:0007669"/>
    <property type="project" value="TreeGrafter"/>
</dbReference>
<dbReference type="EMBL" id="JACIDO010000010">
    <property type="protein sequence ID" value="MBB3937625.1"/>
    <property type="molecule type" value="Genomic_DNA"/>
</dbReference>
<keyword evidence="6" id="KW-1185">Reference proteome</keyword>
<evidence type="ECO:0000256" key="3">
    <source>
        <dbReference type="ARBA" id="ARBA00023163"/>
    </source>
</evidence>
<keyword evidence="3" id="KW-0804">Transcription</keyword>
<dbReference type="InterPro" id="IPR000843">
    <property type="entry name" value="HTH_LacI"/>
</dbReference>
<proteinExistence type="predicted"/>
<dbReference type="GO" id="GO:0003700">
    <property type="term" value="F:DNA-binding transcription factor activity"/>
    <property type="evidence" value="ECO:0007669"/>
    <property type="project" value="TreeGrafter"/>
</dbReference>
<dbReference type="InterPro" id="IPR010982">
    <property type="entry name" value="Lambda_DNA-bd_dom_sf"/>
</dbReference>